<protein>
    <submittedName>
        <fullName evidence="1">Uncharacterized protein</fullName>
    </submittedName>
</protein>
<dbReference type="EMBL" id="BGPR01019032">
    <property type="protein sequence ID" value="GBN80783.1"/>
    <property type="molecule type" value="Genomic_DNA"/>
</dbReference>
<comment type="caution">
    <text evidence="1">The sequence shown here is derived from an EMBL/GenBank/DDBJ whole genome shotgun (WGS) entry which is preliminary data.</text>
</comment>
<evidence type="ECO:0000313" key="2">
    <source>
        <dbReference type="Proteomes" id="UP000499080"/>
    </source>
</evidence>
<evidence type="ECO:0000313" key="1">
    <source>
        <dbReference type="EMBL" id="GBN80783.1"/>
    </source>
</evidence>
<gene>
    <name evidence="1" type="ORF">AVEN_60870_1</name>
</gene>
<organism evidence="1 2">
    <name type="scientific">Araneus ventricosus</name>
    <name type="common">Orbweaver spider</name>
    <name type="synonym">Epeira ventricosa</name>
    <dbReference type="NCBI Taxonomy" id="182803"/>
    <lineage>
        <taxon>Eukaryota</taxon>
        <taxon>Metazoa</taxon>
        <taxon>Ecdysozoa</taxon>
        <taxon>Arthropoda</taxon>
        <taxon>Chelicerata</taxon>
        <taxon>Arachnida</taxon>
        <taxon>Araneae</taxon>
        <taxon>Araneomorphae</taxon>
        <taxon>Entelegynae</taxon>
        <taxon>Araneoidea</taxon>
        <taxon>Araneidae</taxon>
        <taxon>Araneus</taxon>
    </lineage>
</organism>
<name>A0A4Y2RYJ6_ARAVE</name>
<keyword evidence="2" id="KW-1185">Reference proteome</keyword>
<dbReference type="AlphaFoldDB" id="A0A4Y2RYJ6"/>
<sequence>MQGQFWNKVIPHQRAIHTCNGVVQWCSLGGNEAPTSPCQMSGESELQTKPGLVGETSLNHCCGVYSTCSVQANRRRQWCCGGTHQTSLRAYGMPKRLAAMLP</sequence>
<reference evidence="1 2" key="1">
    <citation type="journal article" date="2019" name="Sci. Rep.">
        <title>Orb-weaving spider Araneus ventricosus genome elucidates the spidroin gene catalogue.</title>
        <authorList>
            <person name="Kono N."/>
            <person name="Nakamura H."/>
            <person name="Ohtoshi R."/>
            <person name="Moran D.A.P."/>
            <person name="Shinohara A."/>
            <person name="Yoshida Y."/>
            <person name="Fujiwara M."/>
            <person name="Mori M."/>
            <person name="Tomita M."/>
            <person name="Arakawa K."/>
        </authorList>
    </citation>
    <scope>NUCLEOTIDE SEQUENCE [LARGE SCALE GENOMIC DNA]</scope>
</reference>
<proteinExistence type="predicted"/>
<accession>A0A4Y2RYJ6</accession>
<dbReference type="Proteomes" id="UP000499080">
    <property type="component" value="Unassembled WGS sequence"/>
</dbReference>